<proteinExistence type="predicted"/>
<feature type="compositionally biased region" description="Polar residues" evidence="1">
    <location>
        <begin position="87"/>
        <end position="98"/>
    </location>
</feature>
<evidence type="ECO:0000256" key="1">
    <source>
        <dbReference type="SAM" id="MobiDB-lite"/>
    </source>
</evidence>
<sequence length="127" mass="13783">MQWQVFLWRTNFDTPQSESALRRITPRGTEEGTRRSGSLFEKGQTKTAKKMGNAAEAPANDQNRVNAAAASDGFHEDILDYRGGQSNGERQPPTSVQCHNAPRLNDNSAPSFLPLGSTANAPAPVSQ</sequence>
<feature type="compositionally biased region" description="Polar residues" evidence="1">
    <location>
        <begin position="117"/>
        <end position="127"/>
    </location>
</feature>
<comment type="caution">
    <text evidence="2">The sequence shown here is derived from an EMBL/GenBank/DDBJ whole genome shotgun (WGS) entry which is preliminary data.</text>
</comment>
<evidence type="ECO:0000313" key="3">
    <source>
        <dbReference type="Proteomes" id="UP001497525"/>
    </source>
</evidence>
<dbReference type="EMBL" id="CAXLJL010000190">
    <property type="protein sequence ID" value="CAL5134251.1"/>
    <property type="molecule type" value="Genomic_DNA"/>
</dbReference>
<gene>
    <name evidence="2" type="ORF">CDAUBV1_LOCUS7464</name>
</gene>
<accession>A0AAV2TD97</accession>
<reference evidence="2" key="1">
    <citation type="submission" date="2024-06" db="EMBL/GenBank/DDBJ databases">
        <authorList>
            <person name="Liu X."/>
            <person name="Lenzi L."/>
            <person name="Haldenby T S."/>
            <person name="Uol C."/>
        </authorList>
    </citation>
    <scope>NUCLEOTIDE SEQUENCE</scope>
</reference>
<name>A0AAV2TD97_CALDB</name>
<organism evidence="2 3">
    <name type="scientific">Calicophoron daubneyi</name>
    <name type="common">Rumen fluke</name>
    <name type="synonym">Paramphistomum daubneyi</name>
    <dbReference type="NCBI Taxonomy" id="300641"/>
    <lineage>
        <taxon>Eukaryota</taxon>
        <taxon>Metazoa</taxon>
        <taxon>Spiralia</taxon>
        <taxon>Lophotrochozoa</taxon>
        <taxon>Platyhelminthes</taxon>
        <taxon>Trematoda</taxon>
        <taxon>Digenea</taxon>
        <taxon>Plagiorchiida</taxon>
        <taxon>Pronocephalata</taxon>
        <taxon>Paramphistomoidea</taxon>
        <taxon>Paramphistomidae</taxon>
        <taxon>Calicophoron</taxon>
    </lineage>
</organism>
<dbReference type="Proteomes" id="UP001497525">
    <property type="component" value="Unassembled WGS sequence"/>
</dbReference>
<dbReference type="AlphaFoldDB" id="A0AAV2TD97"/>
<protein>
    <submittedName>
        <fullName evidence="2">Uncharacterized protein</fullName>
    </submittedName>
</protein>
<evidence type="ECO:0000313" key="2">
    <source>
        <dbReference type="EMBL" id="CAL5134251.1"/>
    </source>
</evidence>
<feature type="region of interest" description="Disordered" evidence="1">
    <location>
        <begin position="15"/>
        <end position="127"/>
    </location>
</feature>